<sequence>MVFCVCALLGVLSICAWLRDFIIVFVKGGIAHLMDIERVAIQNTENEVRMILERKDQATQATCLEDNSLQKKMDEEVAEMQAEYVKQDMYIEQLEERIRELEQHAAENFQMYELESKHDPHYKRHETGTSQKARLNNLDADSLYMNFQQYMGKYNRQDWMKFQQQQGQQQSVPYSASDCKSLDELDAWHKRQLDTVSSFIPEAFQSSVLDNIKEEYEKNKERLGGAVDVDDTNTKAAIPAAAPAASSGAALKPTGDDADPEVEKALAKARAALAQSSSVESPKALMETEFGKAKAKAMLQPPLATELAATNQESGSTHPWRAAGVVLLGLAMPAALAMLGLGTGAVHCPAGT</sequence>
<protein>
    <submittedName>
        <fullName evidence="2">Glutathione S-transferase</fullName>
    </submittedName>
</protein>
<dbReference type="Proteomes" id="UP001642464">
    <property type="component" value="Unassembled WGS sequence"/>
</dbReference>
<comment type="caution">
    <text evidence="2">The sequence shown here is derived from an EMBL/GenBank/DDBJ whole genome shotgun (WGS) entry which is preliminary data.</text>
</comment>
<dbReference type="EMBL" id="CAXAMM010006903">
    <property type="protein sequence ID" value="CAK9012703.1"/>
    <property type="molecule type" value="Genomic_DNA"/>
</dbReference>
<evidence type="ECO:0000313" key="3">
    <source>
        <dbReference type="Proteomes" id="UP001642464"/>
    </source>
</evidence>
<feature type="coiled-coil region" evidence="1">
    <location>
        <begin position="41"/>
        <end position="111"/>
    </location>
</feature>
<evidence type="ECO:0000313" key="2">
    <source>
        <dbReference type="EMBL" id="CAK9012703.1"/>
    </source>
</evidence>
<proteinExistence type="predicted"/>
<gene>
    <name evidence="2" type="ORF">SCF082_LOCUS11621</name>
</gene>
<accession>A0ABP0JE65</accession>
<keyword evidence="3" id="KW-1185">Reference proteome</keyword>
<name>A0ABP0JE65_9DINO</name>
<reference evidence="2 3" key="1">
    <citation type="submission" date="2024-02" db="EMBL/GenBank/DDBJ databases">
        <authorList>
            <person name="Chen Y."/>
            <person name="Shah S."/>
            <person name="Dougan E. K."/>
            <person name="Thang M."/>
            <person name="Chan C."/>
        </authorList>
    </citation>
    <scope>NUCLEOTIDE SEQUENCE [LARGE SCALE GENOMIC DNA]</scope>
</reference>
<evidence type="ECO:0000256" key="1">
    <source>
        <dbReference type="SAM" id="Coils"/>
    </source>
</evidence>
<organism evidence="2 3">
    <name type="scientific">Durusdinium trenchii</name>
    <dbReference type="NCBI Taxonomy" id="1381693"/>
    <lineage>
        <taxon>Eukaryota</taxon>
        <taxon>Sar</taxon>
        <taxon>Alveolata</taxon>
        <taxon>Dinophyceae</taxon>
        <taxon>Suessiales</taxon>
        <taxon>Symbiodiniaceae</taxon>
        <taxon>Durusdinium</taxon>
    </lineage>
</organism>
<keyword evidence="1" id="KW-0175">Coiled coil</keyword>